<proteinExistence type="predicted"/>
<evidence type="ECO:0000313" key="3">
    <source>
        <dbReference type="Proteomes" id="UP000324973"/>
    </source>
</evidence>
<keyword evidence="3" id="KW-1185">Reference proteome</keyword>
<dbReference type="Proteomes" id="UP000324973">
    <property type="component" value="Unassembled WGS sequence"/>
</dbReference>
<keyword evidence="1" id="KW-1133">Transmembrane helix</keyword>
<dbReference type="Pfam" id="PF14110">
    <property type="entry name" value="DUF4282"/>
    <property type="match status" value="1"/>
</dbReference>
<dbReference type="InterPro" id="IPR025557">
    <property type="entry name" value="DUF4282"/>
</dbReference>
<comment type="caution">
    <text evidence="2">The sequence shown here is derived from an EMBL/GenBank/DDBJ whole genome shotgun (WGS) entry which is preliminary data.</text>
</comment>
<gene>
    <name evidence="2" type="ORF">FZO89_05000</name>
</gene>
<evidence type="ECO:0000256" key="1">
    <source>
        <dbReference type="SAM" id="Phobius"/>
    </source>
</evidence>
<reference evidence="2 3" key="1">
    <citation type="submission" date="2019-08" db="EMBL/GenBank/DDBJ databases">
        <title>Luteimonas viscosus sp. nov., isolated from soil of a sunflower field.</title>
        <authorList>
            <person name="Jianli Z."/>
            <person name="Ying Z."/>
        </authorList>
    </citation>
    <scope>NUCLEOTIDE SEQUENCE [LARGE SCALE GENOMIC DNA]</scope>
    <source>
        <strain evidence="2 3">XBU10</strain>
    </source>
</reference>
<dbReference type="AlphaFoldDB" id="A0A5D4XNH7"/>
<accession>A0A5D4XNH7</accession>
<sequence>MRDLLHFDSMITPKIVTFIYWLLLAASAVAGLVLLSKGFGVMEYSGFAGFGMVVAAPMLIALMALLARIYCEIMIVLFKINEALQDMRRK</sequence>
<name>A0A5D4XNH7_9GAMM</name>
<dbReference type="RefSeq" id="WP_149102214.1">
    <property type="nucleotide sequence ID" value="NZ_VTFT01000001.1"/>
</dbReference>
<organism evidence="2 3">
    <name type="scientific">Luteimonas viscosa</name>
    <dbReference type="NCBI Taxonomy" id="1132694"/>
    <lineage>
        <taxon>Bacteria</taxon>
        <taxon>Pseudomonadati</taxon>
        <taxon>Pseudomonadota</taxon>
        <taxon>Gammaproteobacteria</taxon>
        <taxon>Lysobacterales</taxon>
        <taxon>Lysobacteraceae</taxon>
        <taxon>Luteimonas</taxon>
    </lineage>
</organism>
<feature type="transmembrane region" description="Helical" evidence="1">
    <location>
        <begin position="15"/>
        <end position="35"/>
    </location>
</feature>
<dbReference type="EMBL" id="VTFT01000001">
    <property type="protein sequence ID" value="TYT25664.1"/>
    <property type="molecule type" value="Genomic_DNA"/>
</dbReference>
<keyword evidence="1" id="KW-0472">Membrane</keyword>
<protein>
    <submittedName>
        <fullName evidence="2">DUF4282 domain-containing protein</fullName>
    </submittedName>
</protein>
<keyword evidence="1" id="KW-0812">Transmembrane</keyword>
<feature type="transmembrane region" description="Helical" evidence="1">
    <location>
        <begin position="47"/>
        <end position="80"/>
    </location>
</feature>
<evidence type="ECO:0000313" key="2">
    <source>
        <dbReference type="EMBL" id="TYT25664.1"/>
    </source>
</evidence>